<keyword evidence="1" id="KW-0812">Transmembrane</keyword>
<evidence type="ECO:0000313" key="2">
    <source>
        <dbReference type="EMBL" id="TCC98654.1"/>
    </source>
</evidence>
<gene>
    <name evidence="2" type="ORF">EZ444_05090</name>
    <name evidence="3" type="ORF">FBD94_01755</name>
</gene>
<dbReference type="EMBL" id="SWDX01000001">
    <property type="protein sequence ID" value="TKC65303.1"/>
    <property type="molecule type" value="Genomic_DNA"/>
</dbReference>
<dbReference type="InterPro" id="IPR049713">
    <property type="entry name" value="Pr6Pr-like"/>
</dbReference>
<feature type="transmembrane region" description="Helical" evidence="1">
    <location>
        <begin position="145"/>
        <end position="168"/>
    </location>
</feature>
<dbReference type="Proteomes" id="UP000309594">
    <property type="component" value="Unassembled WGS sequence"/>
</dbReference>
<feature type="transmembrane region" description="Helical" evidence="1">
    <location>
        <begin position="117"/>
        <end position="133"/>
    </location>
</feature>
<proteinExistence type="predicted"/>
<evidence type="ECO:0000256" key="1">
    <source>
        <dbReference type="SAM" id="Phobius"/>
    </source>
</evidence>
<protein>
    <recommendedName>
        <fullName evidence="6">Pr6Pr family membrane protein</fullName>
    </recommendedName>
</protein>
<dbReference type="OrthoDB" id="9809977at2"/>
<feature type="transmembrane region" description="Helical" evidence="1">
    <location>
        <begin position="188"/>
        <end position="209"/>
    </location>
</feature>
<reference evidence="3 5" key="2">
    <citation type="submission" date="2019-04" db="EMBL/GenBank/DDBJ databases">
        <title>Pedobacter sp. RP-1-16 sp. nov., isolated from Arctic soil.</title>
        <authorList>
            <person name="Dahal R.H."/>
            <person name="Kim D.-U."/>
        </authorList>
    </citation>
    <scope>NUCLEOTIDE SEQUENCE [LARGE SCALE GENOMIC DNA]</scope>
    <source>
        <strain evidence="3 5">RP-1-16</strain>
    </source>
</reference>
<accession>A0A4U1GQ69</accession>
<dbReference type="Proteomes" id="UP000291117">
    <property type="component" value="Unassembled WGS sequence"/>
</dbReference>
<keyword evidence="1" id="KW-1133">Transmembrane helix</keyword>
<organism evidence="3 5">
    <name type="scientific">Pedobacter hiemivivus</name>
    <dbReference type="NCBI Taxonomy" id="2530454"/>
    <lineage>
        <taxon>Bacteria</taxon>
        <taxon>Pseudomonadati</taxon>
        <taxon>Bacteroidota</taxon>
        <taxon>Sphingobacteriia</taxon>
        <taxon>Sphingobacteriales</taxon>
        <taxon>Sphingobacteriaceae</taxon>
        <taxon>Pedobacter</taxon>
    </lineage>
</organism>
<keyword evidence="1" id="KW-0472">Membrane</keyword>
<dbReference type="NCBIfam" id="NF038065">
    <property type="entry name" value="Pr6Pr"/>
    <property type="match status" value="1"/>
</dbReference>
<evidence type="ECO:0000313" key="3">
    <source>
        <dbReference type="EMBL" id="TKC65303.1"/>
    </source>
</evidence>
<feature type="transmembrane region" description="Helical" evidence="1">
    <location>
        <begin position="46"/>
        <end position="70"/>
    </location>
</feature>
<dbReference type="AlphaFoldDB" id="A0A4U1GQ69"/>
<sequence>MDKKYAKANKVFLMIGFIVGWFALIAQLYLTIVNNDIPVMESVTRYFSYFTILTNIMVVLCFTLLLFNFSKNEESFFSKPKVLAAVTVYISVVGIVYNLILRFTWQPKGLQLIVDELLHAGLPVLFMVYWLIFAPKSTLKWTDAFAWLIYPFVYVIFIMVRAEVSGFYPYPFIDVAALGYNKVLLNSFYLLIVFLVLSLGLVWIGKLIANHQKKNKHLN</sequence>
<accession>A0A4R0NIJ1</accession>
<dbReference type="EMBL" id="SJSM01000002">
    <property type="protein sequence ID" value="TCC98654.1"/>
    <property type="molecule type" value="Genomic_DNA"/>
</dbReference>
<evidence type="ECO:0000313" key="5">
    <source>
        <dbReference type="Proteomes" id="UP000309594"/>
    </source>
</evidence>
<comment type="caution">
    <text evidence="3">The sequence shown here is derived from an EMBL/GenBank/DDBJ whole genome shotgun (WGS) entry which is preliminary data.</text>
</comment>
<evidence type="ECO:0000313" key="4">
    <source>
        <dbReference type="Proteomes" id="UP000291117"/>
    </source>
</evidence>
<reference evidence="2 4" key="1">
    <citation type="submission" date="2019-02" db="EMBL/GenBank/DDBJ databases">
        <title>Pedobacter sp. RP-3-8 sp. nov., isolated from Arctic soil.</title>
        <authorList>
            <person name="Dahal R.H."/>
        </authorList>
    </citation>
    <scope>NUCLEOTIDE SEQUENCE [LARGE SCALE GENOMIC DNA]</scope>
    <source>
        <strain evidence="2 4">RP-3-8</strain>
    </source>
</reference>
<evidence type="ECO:0008006" key="6">
    <source>
        <dbReference type="Google" id="ProtNLM"/>
    </source>
</evidence>
<feature type="transmembrane region" description="Helical" evidence="1">
    <location>
        <begin position="12"/>
        <end position="34"/>
    </location>
</feature>
<keyword evidence="4" id="KW-1185">Reference proteome</keyword>
<name>A0A4U1GQ69_9SPHI</name>
<feature type="transmembrane region" description="Helical" evidence="1">
    <location>
        <begin position="82"/>
        <end position="105"/>
    </location>
</feature>
<dbReference type="RefSeq" id="WP_131607637.1">
    <property type="nucleotide sequence ID" value="NZ_SJSM01000002.1"/>
</dbReference>